<dbReference type="Gene3D" id="2.60.40.1930">
    <property type="match status" value="1"/>
</dbReference>
<evidence type="ECO:0000256" key="1">
    <source>
        <dbReference type="ARBA" id="ARBA00010556"/>
    </source>
</evidence>
<name>A0A4V3P5D6_9FLAO</name>
<organism evidence="4 5">
    <name type="scientific">Flavivirga rizhaonensis</name>
    <dbReference type="NCBI Taxonomy" id="2559571"/>
    <lineage>
        <taxon>Bacteria</taxon>
        <taxon>Pseudomonadati</taxon>
        <taxon>Bacteroidota</taxon>
        <taxon>Flavobacteriia</taxon>
        <taxon>Flavobacteriales</taxon>
        <taxon>Flavobacteriaceae</taxon>
        <taxon>Flavivirga</taxon>
    </lineage>
</organism>
<dbReference type="OrthoDB" id="9767116at2"/>
<dbReference type="InterPro" id="IPR002890">
    <property type="entry name" value="MG2"/>
</dbReference>
<dbReference type="SUPFAM" id="SSF56935">
    <property type="entry name" value="Porins"/>
    <property type="match status" value="1"/>
</dbReference>
<keyword evidence="2" id="KW-1134">Transmembrane beta strand</keyword>
<dbReference type="SMART" id="SM01360">
    <property type="entry name" value="A2M"/>
    <property type="match status" value="1"/>
</dbReference>
<evidence type="ECO:0000256" key="2">
    <source>
        <dbReference type="PROSITE-ProRule" id="PRU01360"/>
    </source>
</evidence>
<proteinExistence type="inferred from homology"/>
<keyword evidence="2" id="KW-0472">Membrane</keyword>
<comment type="similarity">
    <text evidence="2">Belongs to the TonB-dependent receptor family.</text>
</comment>
<reference evidence="4 5" key="1">
    <citation type="submission" date="2019-04" db="EMBL/GenBank/DDBJ databases">
        <authorList>
            <person name="Liu A."/>
        </authorList>
    </citation>
    <scope>NUCLEOTIDE SEQUENCE [LARGE SCALE GENOMIC DNA]</scope>
    <source>
        <strain evidence="4 5">RZ03</strain>
    </source>
</reference>
<sequence length="2191" mass="251589">MKKILLIAILTFGIQIIYAQEKYNKLWSEVETLELEGKFKSANDVVNKILKKAKRSNKSSQVVKGFIYKSKFTLLLEEDAQKSIINELETTIEDSSFPTTALLESIYAGYLNQYLQKNRYKIRKRTKAYFPNESSDFETWDVNTFVYQIARHYEQSLLEQDVLKQVSIKNFKAILTDSKTSYKYRPTLYDFLAHRALQFYELNKWYVKRPKDRFYVNNPVVFQATEQFTQEPFYTIDSIYSNRNALKLYQNLERFHQKSDTVAYIDVVLSRLKFSRKHTTIENKEAFYIKALYNLSNKFKEHDISSIIDYNIADFYFESSKKSNAKKDPVLKEYRIKALAICDSVLNKFPNSNGGLLCTVLKNKIEEQSLTIEAERYIVPEKPFLAKVTFKSADSLFVSAYRVSHNYFKNMYSHRKDSLVLELIQRNEPIQTRFYKLQPQKNFYKYSTEVDLPKLSKGSYLIVASKRAEISSIKEVYSYDVITASNLSMLTIDKGKNFVIKVLNRENGSLVKDVNLSISGSKNIYPQGKTNDQGEFYLKKNKDYQENLRLIASHEGDTLIKENLYLYHHYSSDDEDEEHLSKMFLYLDRSIYRPGQTVHFKGVLVEKKKGKSKVVPNVYTSVIVYDTNDEELKEYRLKTNEYGSVSGEFKIPSNVLTGEFYIEMDEDYGTDDEDEDPYYEKIDDLEYAEVYFSVEEYKRPKFEVLFDDVTKSYKVGDSIEVSGFAKAFFGSNISDAKVKFSISRKTIPNWSHNYYGGKSQVIKTGATKTNKKGEFYIDFLAIPDSTVTKKDKPIFIYTIEADVTDINGETRSANKTVKVGFHNLKMDLFIGSKLNSNISQQFKLSTKNLNDHPIQARVELSINKLSGSKRVLRPKPWGVVDLPFLQRNRYIELFPNEVYDSIDLKKHWKNEKLVFSKMLSAADNKDVILEDISNWESGTYLLEAKAIDIFKDTVIVKKQLEVYHPNDNYLSDYRMFEYEIINSDFKKDGYVGVKLKTASKNLNVVLEAYYRGKSIFNEIVSIENGHSLVKIPVFKNYKNKLDFNVYFAKFNSLHSDQFSVNFPEIEKELKIETISFRNNLMPDQKETWSFKITNSDNERAEAEVLASMYDTSLDQFKEHSWKTNIGWRNYNYSYAPRVQRGNFFSTITFDDFNYSKHYNLNSFIKNYHRINWFGFNFGAIDYENKKYLNTLSIRQDNPKYVEGNISGIIVDESGMPLPGVNVIVKGTTIGSQTDFDGFYSINAPAGSELVINYIGFTSKEIAITKSGTYNMTMTEDVAHLDEVVVVGYGVQKKASLTGSISYVTAKDISQDFISKLGGKITGVNIVQSTGAPGVNTQITIRGNNSIPNNEQTLFIIDGVPMNSELDAQFSPNDIEDITVLKGSSATVIYGARAANGVVVITTKKGLKALTQVEARSNLKETAFFFPHLKTDKNGEVQFSFDSPQALTKWRLMLLAHNKALEVGTLEKTAITQKDISVIPNAPRFLRENDIINLSAKISNLTDESLTGISVLQLFDAVTMEPIDNNLITIKPTKNFNITPKGNTSVVWSFKIPEGIQALQYKIVAKSGKHTDGESSILPVLSNRTLVTEARPLWIPPGKTKEVEFNKLKLPVSDSQTNHKFTLEYTSNPAWLAIKSLPYLMEFPYECAEQTFSRFYANALAEDIIIKNPQIESVFESWRKSNELESPLEKNETLKSILISESPWIRDLKTDQENKTRIANLFDKEKLKEQQLQTISKLKELQHTSGGFPWFSGGKENTFITRHIVAGIGHLQKLNVQIENNYKIDPIVKKAIAYLDSEFSKDYYDSVRLSKDSTNVSISNHTLHYLYSRSFFMDTYPLSSKTKRIVDVYLSKSKENWLTQSIYSKGLIAIVLYRMKEIETAKKILEALNEQAVYSEDNGMYWKENNNSWYWDKAPIETQALLIEAFAEIKGDIKKVDQMKQWLIKNKQTNQWSTTKATTEAIYALLMHGNDWLDVSDNTVITIGNEKIKTSKLEPIMKEAGTGYLKVNWNENEIVPEMASVSIKNKSNVTGFGGVYWQYFEDLDKITSSENTPLHIKKNVFIKKVTDRSEELISVTSEVPIKLGDLITIRVEIISKDDMEFVHLKDLRASGLEPIDVLSEYKWQDGLGYYQSTKDVATHFFFDELPKGTYVFEYNLRASNIGDFSNGITTIQSMYAPKFANHSKGIRVQIEK</sequence>
<dbReference type="PROSITE" id="PS52016">
    <property type="entry name" value="TONB_DEPENDENT_REC_3"/>
    <property type="match status" value="1"/>
</dbReference>
<dbReference type="PANTHER" id="PTHR40094:SF1">
    <property type="entry name" value="UBIQUITIN DOMAIN-CONTAINING PROTEIN"/>
    <property type="match status" value="1"/>
</dbReference>
<dbReference type="Gene3D" id="1.50.10.20">
    <property type="match status" value="1"/>
</dbReference>
<dbReference type="GO" id="GO:0004866">
    <property type="term" value="F:endopeptidase inhibitor activity"/>
    <property type="evidence" value="ECO:0007669"/>
    <property type="project" value="InterPro"/>
</dbReference>
<evidence type="ECO:0000259" key="3">
    <source>
        <dbReference type="SMART" id="SM01360"/>
    </source>
</evidence>
<keyword evidence="2" id="KW-0813">Transport</keyword>
<dbReference type="InterPro" id="IPR051802">
    <property type="entry name" value="YfhM-like"/>
</dbReference>
<comment type="similarity">
    <text evidence="1">Belongs to the protease inhibitor I39 (alpha-2-macroglobulin) family. Bacterial alpha-2-macroglobulin subfamily.</text>
</comment>
<protein>
    <submittedName>
        <fullName evidence="4">Alpha-2-macroglobulin</fullName>
    </submittedName>
</protein>
<dbReference type="NCBIfam" id="TIGR04057">
    <property type="entry name" value="SusC_RagA_signa"/>
    <property type="match status" value="1"/>
</dbReference>
<dbReference type="InterPro" id="IPR037066">
    <property type="entry name" value="Plug_dom_sf"/>
</dbReference>
<accession>A0A4V3P5D6</accession>
<dbReference type="EMBL" id="SRSO01000001">
    <property type="protein sequence ID" value="TGV04844.1"/>
    <property type="molecule type" value="Genomic_DNA"/>
</dbReference>
<gene>
    <name evidence="4" type="ORF">EM932_01610</name>
</gene>
<dbReference type="Pfam" id="PF13715">
    <property type="entry name" value="CarbopepD_reg_2"/>
    <property type="match status" value="1"/>
</dbReference>
<dbReference type="InterPro" id="IPR008930">
    <property type="entry name" value="Terpenoid_cyclase/PrenylTrfase"/>
</dbReference>
<dbReference type="Pfam" id="PF17973">
    <property type="entry name" value="bMG10"/>
    <property type="match status" value="1"/>
</dbReference>
<dbReference type="GO" id="GO:0009279">
    <property type="term" value="C:cell outer membrane"/>
    <property type="evidence" value="ECO:0007669"/>
    <property type="project" value="UniProtKB-SubCell"/>
</dbReference>
<dbReference type="InterPro" id="IPR039426">
    <property type="entry name" value="TonB-dep_rcpt-like"/>
</dbReference>
<dbReference type="Gene3D" id="2.170.130.10">
    <property type="entry name" value="TonB-dependent receptor, plug domain"/>
    <property type="match status" value="1"/>
</dbReference>
<dbReference type="SUPFAM" id="SSF49464">
    <property type="entry name" value="Carboxypeptidase regulatory domain-like"/>
    <property type="match status" value="1"/>
</dbReference>
<dbReference type="SMART" id="SM01419">
    <property type="entry name" value="Thiol-ester_cl"/>
    <property type="match status" value="1"/>
</dbReference>
<dbReference type="InterPro" id="IPR001599">
    <property type="entry name" value="Macroglobln_a2"/>
</dbReference>
<dbReference type="InterPro" id="IPR041246">
    <property type="entry name" value="Bact_MG10"/>
</dbReference>
<keyword evidence="5" id="KW-1185">Reference proteome</keyword>
<dbReference type="Gene3D" id="2.60.40.1120">
    <property type="entry name" value="Carboxypeptidase-like, regulatory domain"/>
    <property type="match status" value="1"/>
</dbReference>
<comment type="subcellular location">
    <subcellularLocation>
        <location evidence="2">Cell outer membrane</location>
        <topology evidence="2">Multi-pass membrane protein</topology>
    </subcellularLocation>
</comment>
<dbReference type="Proteomes" id="UP000307602">
    <property type="component" value="Unassembled WGS sequence"/>
</dbReference>
<dbReference type="Pfam" id="PF00207">
    <property type="entry name" value="A2M"/>
    <property type="match status" value="1"/>
</dbReference>
<dbReference type="InterPro" id="IPR047565">
    <property type="entry name" value="Alpha-macroglob_thiol-ester_cl"/>
</dbReference>
<evidence type="ECO:0000313" key="4">
    <source>
        <dbReference type="EMBL" id="TGV04844.1"/>
    </source>
</evidence>
<dbReference type="Pfam" id="PF01835">
    <property type="entry name" value="MG2"/>
    <property type="match status" value="1"/>
</dbReference>
<feature type="domain" description="Alpha-2-macroglobulin" evidence="3">
    <location>
        <begin position="1421"/>
        <end position="1511"/>
    </location>
</feature>
<keyword evidence="2" id="KW-0998">Cell outer membrane</keyword>
<dbReference type="SUPFAM" id="SSF48239">
    <property type="entry name" value="Terpenoid cyclases/Protein prenyltransferases"/>
    <property type="match status" value="1"/>
</dbReference>
<dbReference type="RefSeq" id="WP_135874781.1">
    <property type="nucleotide sequence ID" value="NZ_SRSO01000001.1"/>
</dbReference>
<dbReference type="PANTHER" id="PTHR40094">
    <property type="entry name" value="ALPHA-2-MACROGLOBULIN HOMOLOG"/>
    <property type="match status" value="1"/>
</dbReference>
<dbReference type="InterPro" id="IPR012910">
    <property type="entry name" value="Plug_dom"/>
</dbReference>
<dbReference type="InterPro" id="IPR008969">
    <property type="entry name" value="CarboxyPept-like_regulatory"/>
</dbReference>
<keyword evidence="2" id="KW-0812">Transmembrane</keyword>
<evidence type="ECO:0000313" key="5">
    <source>
        <dbReference type="Proteomes" id="UP000307602"/>
    </source>
</evidence>
<dbReference type="InterPro" id="IPR023997">
    <property type="entry name" value="TonB-dep_OMP_SusC/RagA_CS"/>
</dbReference>
<comment type="caution">
    <text evidence="4">The sequence shown here is derived from an EMBL/GenBank/DDBJ whole genome shotgun (WGS) entry which is preliminary data.</text>
</comment>
<dbReference type="Pfam" id="PF07715">
    <property type="entry name" value="Plug"/>
    <property type="match status" value="1"/>
</dbReference>